<organism evidence="3 4">
    <name type="scientific">Actinopolyspora righensis</name>
    <dbReference type="NCBI Taxonomy" id="995060"/>
    <lineage>
        <taxon>Bacteria</taxon>
        <taxon>Bacillati</taxon>
        <taxon>Actinomycetota</taxon>
        <taxon>Actinomycetes</taxon>
        <taxon>Actinopolysporales</taxon>
        <taxon>Actinopolysporaceae</taxon>
        <taxon>Actinopolyspora</taxon>
        <taxon>Actinopolyspora alba group</taxon>
    </lineage>
</organism>
<reference evidence="4" key="1">
    <citation type="submission" date="2016-10" db="EMBL/GenBank/DDBJ databases">
        <authorList>
            <person name="Varghese N."/>
            <person name="Submissions S."/>
        </authorList>
    </citation>
    <scope>NUCLEOTIDE SEQUENCE [LARGE SCALE GENOMIC DNA]</scope>
    <source>
        <strain evidence="4">DSM 45501</strain>
    </source>
</reference>
<feature type="compositionally biased region" description="Pro residues" evidence="1">
    <location>
        <begin position="282"/>
        <end position="303"/>
    </location>
</feature>
<dbReference type="STRING" id="995060.SAMN04487904_10129"/>
<dbReference type="AlphaFoldDB" id="A0A1I6X269"/>
<sequence>MRVRRRSPRAIPALLTTLALLCLSPPVVVAQERVAAPECSLLHVTSTFGAATTLRRVTLPGMTTEALPPPPGPVEALGYSAAQGKAYGLSSTGTFPFRDTRVITVDRQGTTHDLGPLRDLAPRVPPPWTGEIRAGAVDGHEWHLVTRHRLYTVDIDPDSATYLSVTHVTWLAPWLVPLPIGDLAITSDGTLLTVTTNYQHEAVLLELAADNGTVVSTEPVALPPAPYGAIVITDDGGRYVVADNVAGHSRFYRLGADPAETVELARSKPLHHNDAAGCLPTAPQPTPPTPPPSVTPPRPPSTPPETTTTPSPPTGTPPGVTTPQPPTNTPSRSSTPRPSPSSRPPSTSVPQSRPPNATALPVPTQRRPVRSLDTETKRQWVLATLLLIIGSGVVLRRLR</sequence>
<evidence type="ECO:0000313" key="3">
    <source>
        <dbReference type="EMBL" id="SFT32340.1"/>
    </source>
</evidence>
<dbReference type="Proteomes" id="UP000199165">
    <property type="component" value="Unassembled WGS sequence"/>
</dbReference>
<feature type="signal peptide" evidence="2">
    <location>
        <begin position="1"/>
        <end position="30"/>
    </location>
</feature>
<evidence type="ECO:0000313" key="4">
    <source>
        <dbReference type="Proteomes" id="UP000199165"/>
    </source>
</evidence>
<protein>
    <submittedName>
        <fullName evidence="3">Uncharacterized protein</fullName>
    </submittedName>
</protein>
<proteinExistence type="predicted"/>
<feature type="region of interest" description="Disordered" evidence="1">
    <location>
        <begin position="272"/>
        <end position="374"/>
    </location>
</feature>
<dbReference type="RefSeq" id="WP_092972548.1">
    <property type="nucleotide sequence ID" value="NZ_FPAT01000001.1"/>
</dbReference>
<dbReference type="SUPFAM" id="SSF63829">
    <property type="entry name" value="Calcium-dependent phosphotriesterase"/>
    <property type="match status" value="1"/>
</dbReference>
<feature type="compositionally biased region" description="Low complexity" evidence="1">
    <location>
        <begin position="344"/>
        <end position="355"/>
    </location>
</feature>
<evidence type="ECO:0000256" key="2">
    <source>
        <dbReference type="SAM" id="SignalP"/>
    </source>
</evidence>
<feature type="chain" id="PRO_5011567692" evidence="2">
    <location>
        <begin position="31"/>
        <end position="399"/>
    </location>
</feature>
<keyword evidence="4" id="KW-1185">Reference proteome</keyword>
<keyword evidence="2" id="KW-0732">Signal</keyword>
<accession>A0A1I6X269</accession>
<gene>
    <name evidence="3" type="ORF">SAMN04487904_10129</name>
</gene>
<evidence type="ECO:0000256" key="1">
    <source>
        <dbReference type="SAM" id="MobiDB-lite"/>
    </source>
</evidence>
<dbReference type="EMBL" id="FPAT01000001">
    <property type="protein sequence ID" value="SFT32340.1"/>
    <property type="molecule type" value="Genomic_DNA"/>
</dbReference>
<name>A0A1I6X269_9ACTN</name>